<dbReference type="InParanoid" id="A0A0R0HWI7"/>
<dbReference type="AlphaFoldDB" id="A0A0R0HWI7"/>
<dbReference type="Proteomes" id="UP000008827">
    <property type="component" value="Chromosome 10"/>
</dbReference>
<dbReference type="EMBL" id="CM000843">
    <property type="protein sequence ID" value="KRH34794.1"/>
    <property type="molecule type" value="Genomic_DNA"/>
</dbReference>
<proteinExistence type="predicted"/>
<feature type="compositionally biased region" description="Low complexity" evidence="1">
    <location>
        <begin position="1"/>
        <end position="13"/>
    </location>
</feature>
<reference evidence="2 3" key="1">
    <citation type="journal article" date="2010" name="Nature">
        <title>Genome sequence of the palaeopolyploid soybean.</title>
        <authorList>
            <person name="Schmutz J."/>
            <person name="Cannon S.B."/>
            <person name="Schlueter J."/>
            <person name="Ma J."/>
            <person name="Mitros T."/>
            <person name="Nelson W."/>
            <person name="Hyten D.L."/>
            <person name="Song Q."/>
            <person name="Thelen J.J."/>
            <person name="Cheng J."/>
            <person name="Xu D."/>
            <person name="Hellsten U."/>
            <person name="May G.D."/>
            <person name="Yu Y."/>
            <person name="Sakurai T."/>
            <person name="Umezawa T."/>
            <person name="Bhattacharyya M.K."/>
            <person name="Sandhu D."/>
            <person name="Valliyodan B."/>
            <person name="Lindquist E."/>
            <person name="Peto M."/>
            <person name="Grant D."/>
            <person name="Shu S."/>
            <person name="Goodstein D."/>
            <person name="Barry K."/>
            <person name="Futrell-Griggs M."/>
            <person name="Abernathy B."/>
            <person name="Du J."/>
            <person name="Tian Z."/>
            <person name="Zhu L."/>
            <person name="Gill N."/>
            <person name="Joshi T."/>
            <person name="Libault M."/>
            <person name="Sethuraman A."/>
            <person name="Zhang X.-C."/>
            <person name="Shinozaki K."/>
            <person name="Nguyen H.T."/>
            <person name="Wing R.A."/>
            <person name="Cregan P."/>
            <person name="Specht J."/>
            <person name="Grimwood J."/>
            <person name="Rokhsar D."/>
            <person name="Stacey G."/>
            <person name="Shoemaker R.C."/>
            <person name="Jackson S.A."/>
        </authorList>
    </citation>
    <scope>NUCLEOTIDE SEQUENCE [LARGE SCALE GENOMIC DNA]</scope>
    <source>
        <strain evidence="3">cv. Williams 82</strain>
        <tissue evidence="2">Callus</tissue>
    </source>
</reference>
<gene>
    <name evidence="2" type="ORF">GLYMA_10G206700</name>
</gene>
<protein>
    <submittedName>
        <fullName evidence="2 3">Uncharacterized protein</fullName>
    </submittedName>
</protein>
<dbReference type="Gramene" id="KRH34794">
    <property type="protein sequence ID" value="KRH34794"/>
    <property type="gene ID" value="GLYMA_10G206700"/>
</dbReference>
<dbReference type="EnsemblPlants" id="KRH34794">
    <property type="protein sequence ID" value="KRH34794"/>
    <property type="gene ID" value="GLYMA_10G206700"/>
</dbReference>
<keyword evidence="4" id="KW-1185">Reference proteome</keyword>
<evidence type="ECO:0000313" key="2">
    <source>
        <dbReference type="EMBL" id="KRH34794.1"/>
    </source>
</evidence>
<name>A0A0R0HWI7_SOYBN</name>
<organism evidence="2">
    <name type="scientific">Glycine max</name>
    <name type="common">Soybean</name>
    <name type="synonym">Glycine hispida</name>
    <dbReference type="NCBI Taxonomy" id="3847"/>
    <lineage>
        <taxon>Eukaryota</taxon>
        <taxon>Viridiplantae</taxon>
        <taxon>Streptophyta</taxon>
        <taxon>Embryophyta</taxon>
        <taxon>Tracheophyta</taxon>
        <taxon>Spermatophyta</taxon>
        <taxon>Magnoliopsida</taxon>
        <taxon>eudicotyledons</taxon>
        <taxon>Gunneridae</taxon>
        <taxon>Pentapetalae</taxon>
        <taxon>rosids</taxon>
        <taxon>fabids</taxon>
        <taxon>Fabales</taxon>
        <taxon>Fabaceae</taxon>
        <taxon>Papilionoideae</taxon>
        <taxon>50 kb inversion clade</taxon>
        <taxon>NPAAA clade</taxon>
        <taxon>indigoferoid/millettioid clade</taxon>
        <taxon>Phaseoleae</taxon>
        <taxon>Glycine</taxon>
        <taxon>Glycine subgen. Soja</taxon>
    </lineage>
</organism>
<reference evidence="3" key="2">
    <citation type="submission" date="2018-02" db="UniProtKB">
        <authorList>
            <consortium name="EnsemblPlants"/>
        </authorList>
    </citation>
    <scope>IDENTIFICATION</scope>
    <source>
        <strain evidence="3">Williams 82</strain>
    </source>
</reference>
<reference evidence="2" key="3">
    <citation type="submission" date="2018-07" db="EMBL/GenBank/DDBJ databases">
        <title>WGS assembly of Glycine max.</title>
        <authorList>
            <person name="Schmutz J."/>
            <person name="Cannon S."/>
            <person name="Schlueter J."/>
            <person name="Ma J."/>
            <person name="Mitros T."/>
            <person name="Nelson W."/>
            <person name="Hyten D."/>
            <person name="Song Q."/>
            <person name="Thelen J."/>
            <person name="Cheng J."/>
            <person name="Xu D."/>
            <person name="Hellsten U."/>
            <person name="May G."/>
            <person name="Yu Y."/>
            <person name="Sakurai T."/>
            <person name="Umezawa T."/>
            <person name="Bhattacharyya M."/>
            <person name="Sandhu D."/>
            <person name="Valliyodan B."/>
            <person name="Lindquist E."/>
            <person name="Peto M."/>
            <person name="Grant D."/>
            <person name="Shu S."/>
            <person name="Goodstein D."/>
            <person name="Barry K."/>
            <person name="Futrell-Griggs M."/>
            <person name="Abernathy B."/>
            <person name="Du J."/>
            <person name="Tian Z."/>
            <person name="Zhu L."/>
            <person name="Gill N."/>
            <person name="Joshi T."/>
            <person name="Libault M."/>
            <person name="Sethuraman A."/>
            <person name="Zhang X."/>
            <person name="Shinozaki K."/>
            <person name="Nguyen H."/>
            <person name="Wing R."/>
            <person name="Cregan P."/>
            <person name="Specht J."/>
            <person name="Grimwood J."/>
            <person name="Rokhsar D."/>
            <person name="Stacey G."/>
            <person name="Shoemaker R."/>
            <person name="Jackson S."/>
        </authorList>
    </citation>
    <scope>NUCLEOTIDE SEQUENCE</scope>
    <source>
        <tissue evidence="2">Callus</tissue>
    </source>
</reference>
<feature type="region of interest" description="Disordered" evidence="1">
    <location>
        <begin position="1"/>
        <end position="38"/>
    </location>
</feature>
<accession>A0A0R0HWI7</accession>
<evidence type="ECO:0000313" key="4">
    <source>
        <dbReference type="Proteomes" id="UP000008827"/>
    </source>
</evidence>
<feature type="compositionally biased region" description="Low complexity" evidence="1">
    <location>
        <begin position="20"/>
        <end position="29"/>
    </location>
</feature>
<evidence type="ECO:0000256" key="1">
    <source>
        <dbReference type="SAM" id="MobiDB-lite"/>
    </source>
</evidence>
<evidence type="ECO:0000313" key="3">
    <source>
        <dbReference type="EnsemblPlants" id="KRH34794"/>
    </source>
</evidence>
<sequence>MTTVGSSCSSSPSCEPPRRSSPLSLRAAPKPYKNPSFKTSLSAPLLSTNVVLGESKKSFF</sequence>